<evidence type="ECO:0000313" key="1">
    <source>
        <dbReference type="EMBL" id="MBB4094443.1"/>
    </source>
</evidence>
<name>A0AB34YWN3_9HYPH</name>
<proteinExistence type="predicted"/>
<protein>
    <recommendedName>
        <fullName evidence="3">Transposase</fullName>
    </recommendedName>
</protein>
<reference evidence="1 2" key="1">
    <citation type="submission" date="2020-08" db="EMBL/GenBank/DDBJ databases">
        <title>Genomic Encyclopedia of Type Strains, Phase IV (KMG-IV): sequencing the most valuable type-strain genomes for metagenomic binning, comparative biology and taxonomic classification.</title>
        <authorList>
            <person name="Goeker M."/>
        </authorList>
    </citation>
    <scope>NUCLEOTIDE SEQUENCE [LARGE SCALE GENOMIC DNA]</scope>
    <source>
        <strain evidence="1 2">DSM 23868</strain>
    </source>
</reference>
<dbReference type="AlphaFoldDB" id="A0AB34YWN3"/>
<organism evidence="1 2">
    <name type="scientific">Brucella pecoris</name>
    <dbReference type="NCBI Taxonomy" id="867683"/>
    <lineage>
        <taxon>Bacteria</taxon>
        <taxon>Pseudomonadati</taxon>
        <taxon>Pseudomonadota</taxon>
        <taxon>Alphaproteobacteria</taxon>
        <taxon>Hyphomicrobiales</taxon>
        <taxon>Brucellaceae</taxon>
        <taxon>Brucella/Ochrobactrum group</taxon>
        <taxon>Brucella</taxon>
    </lineage>
</organism>
<accession>A0AB34YWN3</accession>
<keyword evidence="2" id="KW-1185">Reference proteome</keyword>
<evidence type="ECO:0000313" key="2">
    <source>
        <dbReference type="Proteomes" id="UP000553980"/>
    </source>
</evidence>
<dbReference type="EMBL" id="JACIEX010000006">
    <property type="protein sequence ID" value="MBB4094443.1"/>
    <property type="molecule type" value="Genomic_DNA"/>
</dbReference>
<comment type="caution">
    <text evidence="1">The sequence shown here is derived from an EMBL/GenBank/DDBJ whole genome shotgun (WGS) entry which is preliminary data.</text>
</comment>
<dbReference type="Proteomes" id="UP000553980">
    <property type="component" value="Unassembled WGS sequence"/>
</dbReference>
<sequence length="45" mass="5065">MRITAFTLQITETKDENLSFLGGVLGFLEALPHCTYNPQMQRHAA</sequence>
<evidence type="ECO:0008006" key="3">
    <source>
        <dbReference type="Google" id="ProtNLM"/>
    </source>
</evidence>
<dbReference type="RefSeq" id="WP_158295704.1">
    <property type="nucleotide sequence ID" value="NZ_JACIEX010000006.1"/>
</dbReference>
<gene>
    <name evidence="1" type="ORF">GGQ79_002974</name>
</gene>